<protein>
    <submittedName>
        <fullName evidence="2">Uncharacterized protein</fullName>
    </submittedName>
</protein>
<name>A0ABQ9VZX3_SAGOE</name>
<keyword evidence="3" id="KW-1185">Reference proteome</keyword>
<dbReference type="EMBL" id="JASSZA010000004">
    <property type="protein sequence ID" value="KAK2113692.1"/>
    <property type="molecule type" value="Genomic_DNA"/>
</dbReference>
<organism evidence="2 3">
    <name type="scientific">Saguinus oedipus</name>
    <name type="common">Cotton-top tamarin</name>
    <name type="synonym">Oedipomidas oedipus</name>
    <dbReference type="NCBI Taxonomy" id="9490"/>
    <lineage>
        <taxon>Eukaryota</taxon>
        <taxon>Metazoa</taxon>
        <taxon>Chordata</taxon>
        <taxon>Craniata</taxon>
        <taxon>Vertebrata</taxon>
        <taxon>Euteleostomi</taxon>
        <taxon>Mammalia</taxon>
        <taxon>Eutheria</taxon>
        <taxon>Euarchontoglires</taxon>
        <taxon>Primates</taxon>
        <taxon>Haplorrhini</taxon>
        <taxon>Platyrrhini</taxon>
        <taxon>Cebidae</taxon>
        <taxon>Callitrichinae</taxon>
        <taxon>Saguinus</taxon>
    </lineage>
</organism>
<comment type="caution">
    <text evidence="2">The sequence shown here is derived from an EMBL/GenBank/DDBJ whole genome shotgun (WGS) entry which is preliminary data.</text>
</comment>
<accession>A0ABQ9VZX3</accession>
<dbReference type="Proteomes" id="UP001266305">
    <property type="component" value="Unassembled WGS sequence"/>
</dbReference>
<feature type="non-terminal residue" evidence="2">
    <location>
        <position position="1"/>
    </location>
</feature>
<proteinExistence type="predicted"/>
<feature type="region of interest" description="Disordered" evidence="1">
    <location>
        <begin position="20"/>
        <end position="105"/>
    </location>
</feature>
<gene>
    <name evidence="2" type="ORF">P7K49_007958</name>
</gene>
<evidence type="ECO:0000313" key="3">
    <source>
        <dbReference type="Proteomes" id="UP001266305"/>
    </source>
</evidence>
<evidence type="ECO:0000313" key="2">
    <source>
        <dbReference type="EMBL" id="KAK2113692.1"/>
    </source>
</evidence>
<feature type="non-terminal residue" evidence="2">
    <location>
        <position position="105"/>
    </location>
</feature>
<reference evidence="2 3" key="1">
    <citation type="submission" date="2023-05" db="EMBL/GenBank/DDBJ databases">
        <title>B98-5 Cell Line De Novo Hybrid Assembly: An Optical Mapping Approach.</title>
        <authorList>
            <person name="Kananen K."/>
            <person name="Auerbach J.A."/>
            <person name="Kautto E."/>
            <person name="Blachly J.S."/>
        </authorList>
    </citation>
    <scope>NUCLEOTIDE SEQUENCE [LARGE SCALE GENOMIC DNA]</scope>
    <source>
        <strain evidence="2">B95-8</strain>
        <tissue evidence="2">Cell line</tissue>
    </source>
</reference>
<feature type="compositionally biased region" description="Basic and acidic residues" evidence="1">
    <location>
        <begin position="62"/>
        <end position="73"/>
    </location>
</feature>
<evidence type="ECO:0000256" key="1">
    <source>
        <dbReference type="SAM" id="MobiDB-lite"/>
    </source>
</evidence>
<sequence length="105" mass="11276">PGCAFVLAFSGRRSPYSLRVRAREEKTPSFPTLESLGVPERPAPPASSGTARAGPRVLGTRSEPRSRTGRREPAGPARGPGKFKARALRSAEGDDPQSPGRQRWP</sequence>